<dbReference type="InterPro" id="IPR019362">
    <property type="entry name" value="MMADHC"/>
</dbReference>
<gene>
    <name evidence="1" type="ORF">ISF26_04340</name>
</gene>
<evidence type="ECO:0000313" key="1">
    <source>
        <dbReference type="EMBL" id="UFP95485.1"/>
    </source>
</evidence>
<protein>
    <submittedName>
        <fullName evidence="1">Methylmalonic aciduria and homocystinuria type D protein</fullName>
    </submittedName>
</protein>
<dbReference type="PANTHER" id="PTHR13192">
    <property type="entry name" value="MY011 PROTEIN"/>
    <property type="match status" value="1"/>
</dbReference>
<dbReference type="Proteomes" id="UP001054846">
    <property type="component" value="Chromosome"/>
</dbReference>
<accession>A0ABY3PPD4</accession>
<organism evidence="1 2">
    <name type="scientific">Gloeobacter morelensis MG652769</name>
    <dbReference type="NCBI Taxonomy" id="2781736"/>
    <lineage>
        <taxon>Bacteria</taxon>
        <taxon>Bacillati</taxon>
        <taxon>Cyanobacteriota</taxon>
        <taxon>Cyanophyceae</taxon>
        <taxon>Gloeobacterales</taxon>
        <taxon>Gloeobacteraceae</taxon>
        <taxon>Gloeobacter</taxon>
        <taxon>Gloeobacter morelensis</taxon>
    </lineage>
</organism>
<keyword evidence="2" id="KW-1185">Reference proteome</keyword>
<dbReference type="EMBL" id="CP063845">
    <property type="protein sequence ID" value="UFP95485.1"/>
    <property type="molecule type" value="Genomic_DNA"/>
</dbReference>
<dbReference type="PANTHER" id="PTHR13192:SF3">
    <property type="entry name" value="COBALAMIN TRAFFICKING PROTEIN CBLD"/>
    <property type="match status" value="1"/>
</dbReference>
<evidence type="ECO:0000313" key="2">
    <source>
        <dbReference type="Proteomes" id="UP001054846"/>
    </source>
</evidence>
<reference evidence="1 2" key="1">
    <citation type="journal article" date="2021" name="Genome Biol. Evol.">
        <title>Complete Genome Sequencing of a Novel Gloeobacter Species from a Waterfall Cave in Mexico.</title>
        <authorList>
            <person name="Saw J.H."/>
            <person name="Cardona T."/>
            <person name="Montejano G."/>
        </authorList>
    </citation>
    <scope>NUCLEOTIDE SEQUENCE [LARGE SCALE GENOMIC DNA]</scope>
    <source>
        <strain evidence="1">MG652769</strain>
    </source>
</reference>
<sequence>MQILWYPAAGLFRGDWRGLLPGWPEPPNSLALFFQDTGVDLCDFSDAAEQAKDAARERFVAGALGLARTLHRRGYRATVFDPVDGLPVATRESDRPCFWSTANWSDIRAVRTVTGFPIEAAGGCHVVVHPQYGRRVYIGSLVCSALYIELMGMISA</sequence>
<dbReference type="RefSeq" id="WP_230842713.1">
    <property type="nucleotide sequence ID" value="NZ_CP063845.1"/>
</dbReference>
<proteinExistence type="predicted"/>
<name>A0ABY3PPD4_9CYAN</name>
<dbReference type="Pfam" id="PF10229">
    <property type="entry name" value="MMADHC"/>
    <property type="match status" value="1"/>
</dbReference>